<evidence type="ECO:0000256" key="10">
    <source>
        <dbReference type="ARBA" id="ARBA00048525"/>
    </source>
</evidence>
<evidence type="ECO:0000313" key="12">
    <source>
        <dbReference type="EMBL" id="MFM9413171.1"/>
    </source>
</evidence>
<accession>A0ABW9GZ28</accession>
<comment type="function">
    <text evidence="2">Catalyzes phosphorolysis of the pyrimidine nucleosides uridine, thymidine and 2'-deoxyuridine with the formation of the corresponding pyrimidine base and ribose-1-phosphate.</text>
</comment>
<dbReference type="SUPFAM" id="SSF52418">
    <property type="entry name" value="Nucleoside phosphorylase/phosphoribosyltransferase catalytic domain"/>
    <property type="match status" value="1"/>
</dbReference>
<comment type="caution">
    <text evidence="12">The sequence shown here is derived from an EMBL/GenBank/DDBJ whole genome shotgun (WGS) entry which is preliminary data.</text>
</comment>
<comment type="similarity">
    <text evidence="3">Belongs to the thymidine/pyrimidine-nucleoside phosphorylase family.</text>
</comment>
<dbReference type="InterPro" id="IPR035902">
    <property type="entry name" value="Nuc_phospho_transferase"/>
</dbReference>
<keyword evidence="13" id="KW-1185">Reference proteome</keyword>
<evidence type="ECO:0000256" key="5">
    <source>
        <dbReference type="ARBA" id="ARBA00011889"/>
    </source>
</evidence>
<evidence type="ECO:0000256" key="4">
    <source>
        <dbReference type="ARBA" id="ARBA00011738"/>
    </source>
</evidence>
<evidence type="ECO:0000256" key="8">
    <source>
        <dbReference type="ARBA" id="ARBA00022679"/>
    </source>
</evidence>
<dbReference type="PANTHER" id="PTHR10515">
    <property type="entry name" value="THYMIDINE PHOSPHORYLASE"/>
    <property type="match status" value="1"/>
</dbReference>
<evidence type="ECO:0000256" key="1">
    <source>
        <dbReference type="ARBA" id="ARBA00001066"/>
    </source>
</evidence>
<reference evidence="12 13" key="1">
    <citation type="journal article" date="2016" name="Int. J. Syst. Evol. Microbiol.">
        <title>Peptococcus simiae sp. nov., isolated from rhesus macaque faeces and emended description of the genus Peptococcus.</title>
        <authorList>
            <person name="Shkoporov A.N."/>
            <person name="Efimov B.A."/>
            <person name="Kondova I."/>
            <person name="Ouwerling B."/>
            <person name="Chaplin A.V."/>
            <person name="Shcherbakova V.A."/>
            <person name="Langermans J.A.M."/>
        </authorList>
    </citation>
    <scope>NUCLEOTIDE SEQUENCE [LARGE SCALE GENOMIC DNA]</scope>
    <source>
        <strain evidence="12 13">M108</strain>
    </source>
</reference>
<dbReference type="Gene3D" id="1.20.970.10">
    <property type="entry name" value="Transferase, Pyrimidine Nucleoside Phosphorylase, Chain C"/>
    <property type="match status" value="1"/>
</dbReference>
<evidence type="ECO:0000256" key="7">
    <source>
        <dbReference type="ARBA" id="ARBA00022676"/>
    </source>
</evidence>
<feature type="domain" description="Pyrimidine nucleoside phosphorylase C-terminal" evidence="11">
    <location>
        <begin position="350"/>
        <end position="425"/>
    </location>
</feature>
<dbReference type="SUPFAM" id="SSF54680">
    <property type="entry name" value="Pyrimidine nucleoside phosphorylase C-terminal domain"/>
    <property type="match status" value="1"/>
</dbReference>
<dbReference type="NCBIfam" id="NF004490">
    <property type="entry name" value="PRK05820.1"/>
    <property type="match status" value="1"/>
</dbReference>
<dbReference type="InterPro" id="IPR000053">
    <property type="entry name" value="Thymidine/pyrmidine_PPase"/>
</dbReference>
<dbReference type="SMART" id="SM00941">
    <property type="entry name" value="PYNP_C"/>
    <property type="match status" value="1"/>
</dbReference>
<dbReference type="PIRSF" id="PIRSF000478">
    <property type="entry name" value="TP_PyNP"/>
    <property type="match status" value="1"/>
</dbReference>
<name>A0ABW9GZ28_9FIRM</name>
<evidence type="ECO:0000256" key="3">
    <source>
        <dbReference type="ARBA" id="ARBA00006915"/>
    </source>
</evidence>
<dbReference type="Proteomes" id="UP001631949">
    <property type="component" value="Unassembled WGS sequence"/>
</dbReference>
<dbReference type="NCBIfam" id="TIGR02644">
    <property type="entry name" value="Y_phosphoryl"/>
    <property type="match status" value="1"/>
</dbReference>
<comment type="catalytic activity">
    <reaction evidence="9">
        <text>uridine + phosphate = alpha-D-ribose 1-phosphate + uracil</text>
        <dbReference type="Rhea" id="RHEA:24388"/>
        <dbReference type="ChEBI" id="CHEBI:16704"/>
        <dbReference type="ChEBI" id="CHEBI:17568"/>
        <dbReference type="ChEBI" id="CHEBI:43474"/>
        <dbReference type="ChEBI" id="CHEBI:57720"/>
        <dbReference type="EC" id="2.4.2.2"/>
    </reaction>
</comment>
<dbReference type="InterPro" id="IPR017459">
    <property type="entry name" value="Glycosyl_Trfase_fam3_N_dom"/>
</dbReference>
<dbReference type="InterPro" id="IPR036566">
    <property type="entry name" value="PYNP-like_C_sf"/>
</dbReference>
<keyword evidence="8 12" id="KW-0808">Transferase</keyword>
<dbReference type="InterPro" id="IPR036320">
    <property type="entry name" value="Glycosyl_Trfase_fam3_N_dom_sf"/>
</dbReference>
<protein>
    <recommendedName>
        <fullName evidence="6">Pyrimidine-nucleoside phosphorylase</fullName>
        <ecNumber evidence="5">2.4.2.2</ecNumber>
    </recommendedName>
</protein>
<dbReference type="GO" id="GO:0009032">
    <property type="term" value="F:thymidine phosphorylase activity"/>
    <property type="evidence" value="ECO:0007669"/>
    <property type="project" value="UniProtKB-EC"/>
</dbReference>
<evidence type="ECO:0000313" key="13">
    <source>
        <dbReference type="Proteomes" id="UP001631949"/>
    </source>
</evidence>
<dbReference type="RefSeq" id="WP_408976787.1">
    <property type="nucleotide sequence ID" value="NZ_JBJUVG010000002.1"/>
</dbReference>
<dbReference type="SUPFAM" id="SSF47648">
    <property type="entry name" value="Nucleoside phosphorylase/phosphoribosyltransferase N-terminal domain"/>
    <property type="match status" value="1"/>
</dbReference>
<dbReference type="Gene3D" id="3.40.1030.10">
    <property type="entry name" value="Nucleoside phosphorylase/phosphoribosyltransferase catalytic domain"/>
    <property type="match status" value="1"/>
</dbReference>
<evidence type="ECO:0000256" key="9">
    <source>
        <dbReference type="ARBA" id="ARBA00048453"/>
    </source>
</evidence>
<comment type="subunit">
    <text evidence="4">Homodimer.</text>
</comment>
<dbReference type="Pfam" id="PF02885">
    <property type="entry name" value="Glycos_trans_3N"/>
    <property type="match status" value="1"/>
</dbReference>
<dbReference type="EMBL" id="JBJUVG010000002">
    <property type="protein sequence ID" value="MFM9413171.1"/>
    <property type="molecule type" value="Genomic_DNA"/>
</dbReference>
<dbReference type="PANTHER" id="PTHR10515:SF0">
    <property type="entry name" value="THYMIDINE PHOSPHORYLASE"/>
    <property type="match status" value="1"/>
</dbReference>
<dbReference type="Pfam" id="PF00591">
    <property type="entry name" value="Glycos_transf_3"/>
    <property type="match status" value="1"/>
</dbReference>
<proteinExistence type="inferred from homology"/>
<sequence>MSKNAQYYISNKAQSLPLNKEAVSFMVDGYVKNEVSDPQMAAWLTACYIHGLDDEETILLTEAMVQSGDQLTWPDHLRHDGRYRLVDKHSSGGVGDKTTLIIAPLVAAFGYPVVKLSGRSLGHTGGTIDKLESIPGLRTDLSEEEIEAQVGRIGLYIGSATDQLAPADKKMYALRDHIGLIEEPGLICSSIVSKKIASGADAFVFDIKYGQGAFMDSKDKARILAKKIEKACEYFHKPCKIILSDMNEPLGDAIGNGLEIQEVIRVLSGKVSQGPLIDLSIDLAANMLALIDPEKPDINHWKKQCAMALKNGSALQKFNEMVQAQGGDLDEALDEETEFSYDFYSGESGRITAIDAKVFGIAAHDLGAGRLDHDGIHPAAGITLDKHVGDTVFTGERIALLHYNLERSQYLYPTIDALKKAVTIDTQVEVNPFN</sequence>
<evidence type="ECO:0000259" key="11">
    <source>
        <dbReference type="SMART" id="SM00941"/>
    </source>
</evidence>
<gene>
    <name evidence="12" type="ORF">ACKQTC_02150</name>
</gene>
<comment type="catalytic activity">
    <reaction evidence="10">
        <text>thymidine + phosphate = 2-deoxy-alpha-D-ribose 1-phosphate + thymine</text>
        <dbReference type="Rhea" id="RHEA:16037"/>
        <dbReference type="ChEBI" id="CHEBI:17748"/>
        <dbReference type="ChEBI" id="CHEBI:17821"/>
        <dbReference type="ChEBI" id="CHEBI:43474"/>
        <dbReference type="ChEBI" id="CHEBI:57259"/>
        <dbReference type="EC" id="2.4.2.2"/>
    </reaction>
</comment>
<dbReference type="EC" id="2.4.2.2" evidence="5"/>
<dbReference type="InterPro" id="IPR013102">
    <property type="entry name" value="PYNP_C"/>
</dbReference>
<dbReference type="Gene3D" id="3.90.1170.30">
    <property type="entry name" value="Pyrimidine nucleoside phosphorylase-like, C-terminal domain"/>
    <property type="match status" value="1"/>
</dbReference>
<dbReference type="Pfam" id="PF07831">
    <property type="entry name" value="PYNP_C"/>
    <property type="match status" value="1"/>
</dbReference>
<dbReference type="InterPro" id="IPR000312">
    <property type="entry name" value="Glycosyl_Trfase_fam3"/>
</dbReference>
<keyword evidence="7 12" id="KW-0328">Glycosyltransferase</keyword>
<evidence type="ECO:0000256" key="2">
    <source>
        <dbReference type="ARBA" id="ARBA00003877"/>
    </source>
</evidence>
<comment type="catalytic activity">
    <reaction evidence="1">
        <text>2'-deoxyuridine + phosphate = 2-deoxy-alpha-D-ribose 1-phosphate + uracil</text>
        <dbReference type="Rhea" id="RHEA:22824"/>
        <dbReference type="ChEBI" id="CHEBI:16450"/>
        <dbReference type="ChEBI" id="CHEBI:17568"/>
        <dbReference type="ChEBI" id="CHEBI:43474"/>
        <dbReference type="ChEBI" id="CHEBI:57259"/>
        <dbReference type="EC" id="2.4.2.2"/>
    </reaction>
</comment>
<organism evidence="12 13">
    <name type="scientific">Peptococcus simiae</name>
    <dbReference type="NCBI Taxonomy" id="1643805"/>
    <lineage>
        <taxon>Bacteria</taxon>
        <taxon>Bacillati</taxon>
        <taxon>Bacillota</taxon>
        <taxon>Clostridia</taxon>
        <taxon>Eubacteriales</taxon>
        <taxon>Peptococcaceae</taxon>
        <taxon>Peptococcus</taxon>
    </lineage>
</organism>
<dbReference type="InterPro" id="IPR018090">
    <property type="entry name" value="Pyrmidine_PPas_bac/euk"/>
</dbReference>
<evidence type="ECO:0000256" key="6">
    <source>
        <dbReference type="ARBA" id="ARBA00014680"/>
    </source>
</evidence>